<feature type="binding site" evidence="10">
    <location>
        <position position="142"/>
    </location>
    <ligand>
        <name>L-glutamate</name>
        <dbReference type="ChEBI" id="CHEBI:29985"/>
    </ligand>
</feature>
<evidence type="ECO:0000256" key="12">
    <source>
        <dbReference type="SAM" id="MobiDB-lite"/>
    </source>
</evidence>
<feature type="binding site" evidence="10">
    <location>
        <position position="504"/>
    </location>
    <ligand>
        <name>L-glutamate</name>
        <dbReference type="ChEBI" id="CHEBI:29985"/>
    </ligand>
</feature>
<name>R4XHI3_TAPDE</name>
<keyword evidence="5 11" id="KW-0012">Acyltransferase</keyword>
<dbReference type="AlphaFoldDB" id="R4XHI3"/>
<feature type="active site" description="Nucleophile" evidence="9">
    <location>
        <position position="413"/>
    </location>
</feature>
<feature type="binding site" evidence="10">
    <location>
        <begin position="431"/>
        <end position="433"/>
    </location>
    <ligand>
        <name>L-glutamate</name>
        <dbReference type="ChEBI" id="CHEBI:29985"/>
    </ligand>
</feature>
<dbReference type="InterPro" id="IPR000101">
    <property type="entry name" value="GGT_peptidase"/>
</dbReference>
<keyword evidence="13" id="KW-1133">Transmembrane helix</keyword>
<dbReference type="OrthoDB" id="1081007at2759"/>
<dbReference type="eggNOG" id="KOG2410">
    <property type="taxonomic scope" value="Eukaryota"/>
</dbReference>
<evidence type="ECO:0000256" key="9">
    <source>
        <dbReference type="PIRSR" id="PIRSR600101-1"/>
    </source>
</evidence>
<dbReference type="GO" id="GO:0012505">
    <property type="term" value="C:endomembrane system"/>
    <property type="evidence" value="ECO:0007669"/>
    <property type="project" value="UniProtKB-SubCell"/>
</dbReference>
<dbReference type="GO" id="GO:0036374">
    <property type="term" value="F:glutathione hydrolase activity"/>
    <property type="evidence" value="ECO:0007669"/>
    <property type="project" value="UniProtKB-UniRule"/>
</dbReference>
<comment type="subunit">
    <text evidence="6">Heterodimer composed of the light and heavy chains. The active site is located in the light chain.</text>
</comment>
<evidence type="ECO:0000256" key="1">
    <source>
        <dbReference type="ARBA" id="ARBA00001049"/>
    </source>
</evidence>
<comment type="similarity">
    <text evidence="4">Belongs to the gamma-glutamyltransferase family.</text>
</comment>
<evidence type="ECO:0000256" key="7">
    <source>
        <dbReference type="ARBA" id="ARBA00047417"/>
    </source>
</evidence>
<feature type="binding site" evidence="10">
    <location>
        <position position="455"/>
    </location>
    <ligand>
        <name>L-glutamate</name>
        <dbReference type="ChEBI" id="CHEBI:29985"/>
    </ligand>
</feature>
<dbReference type="UniPathway" id="UPA00204"/>
<feature type="binding site" evidence="10">
    <location>
        <begin position="483"/>
        <end position="484"/>
    </location>
    <ligand>
        <name>L-glutamate</name>
        <dbReference type="ChEBI" id="CHEBI:29985"/>
    </ligand>
</feature>
<dbReference type="Gene3D" id="1.10.246.130">
    <property type="match status" value="1"/>
</dbReference>
<keyword evidence="13" id="KW-0472">Membrane</keyword>
<accession>R4XHI3</accession>
<comment type="catalytic activity">
    <reaction evidence="2 11">
        <text>glutathione + H2O = L-cysteinylglycine + L-glutamate</text>
        <dbReference type="Rhea" id="RHEA:28807"/>
        <dbReference type="ChEBI" id="CHEBI:15377"/>
        <dbReference type="ChEBI" id="CHEBI:29985"/>
        <dbReference type="ChEBI" id="CHEBI:57925"/>
        <dbReference type="ChEBI" id="CHEBI:61694"/>
        <dbReference type="EC" id="3.4.19.13"/>
    </reaction>
</comment>
<comment type="pathway">
    <text evidence="3 11">Sulfur metabolism; glutathione metabolism.</text>
</comment>
<dbReference type="InterPro" id="IPR029055">
    <property type="entry name" value="Ntn_hydrolases_N"/>
</dbReference>
<dbReference type="STRING" id="1097556.R4XHI3"/>
<comment type="subcellular location">
    <subcellularLocation>
        <location evidence="8">Endomembrane system</location>
        <topology evidence="8">Single-pass type II membrane protein</topology>
    </subcellularLocation>
</comment>
<dbReference type="SUPFAM" id="SSF56235">
    <property type="entry name" value="N-terminal nucleophile aminohydrolases (Ntn hydrolases)"/>
    <property type="match status" value="1"/>
</dbReference>
<evidence type="ECO:0000313" key="15">
    <source>
        <dbReference type="Proteomes" id="UP000013776"/>
    </source>
</evidence>
<dbReference type="PANTHER" id="PTHR11686">
    <property type="entry name" value="GAMMA GLUTAMYL TRANSPEPTIDASE"/>
    <property type="match status" value="1"/>
</dbReference>
<organism evidence="14 15">
    <name type="scientific">Taphrina deformans (strain PYCC 5710 / ATCC 11124 / CBS 356.35 / IMI 108563 / JCM 9778 / NBRC 8474)</name>
    <name type="common">Peach leaf curl fungus</name>
    <name type="synonym">Lalaria deformans</name>
    <dbReference type="NCBI Taxonomy" id="1097556"/>
    <lineage>
        <taxon>Eukaryota</taxon>
        <taxon>Fungi</taxon>
        <taxon>Dikarya</taxon>
        <taxon>Ascomycota</taxon>
        <taxon>Taphrinomycotina</taxon>
        <taxon>Taphrinomycetes</taxon>
        <taxon>Taphrinales</taxon>
        <taxon>Taphrinaceae</taxon>
        <taxon>Taphrina</taxon>
    </lineage>
</organism>
<evidence type="ECO:0000256" key="13">
    <source>
        <dbReference type="SAM" id="Phobius"/>
    </source>
</evidence>
<dbReference type="EC" id="2.3.2.2" evidence="11"/>
<comment type="catalytic activity">
    <reaction evidence="7 11">
        <text>an N-terminal (5-L-glutamyl)-[peptide] + an alpha-amino acid = 5-L-glutamyl amino acid + an N-terminal L-alpha-aminoacyl-[peptide]</text>
        <dbReference type="Rhea" id="RHEA:23904"/>
        <dbReference type="Rhea" id="RHEA-COMP:9780"/>
        <dbReference type="Rhea" id="RHEA-COMP:9795"/>
        <dbReference type="ChEBI" id="CHEBI:77644"/>
        <dbReference type="ChEBI" id="CHEBI:78597"/>
        <dbReference type="ChEBI" id="CHEBI:78599"/>
        <dbReference type="ChEBI" id="CHEBI:78608"/>
        <dbReference type="EC" id="2.3.2.2"/>
    </reaction>
</comment>
<dbReference type="InterPro" id="IPR043137">
    <property type="entry name" value="GGT_ssub_C"/>
</dbReference>
<keyword evidence="11" id="KW-0808">Transferase</keyword>
<dbReference type="EMBL" id="CAHR02000193">
    <property type="protein sequence ID" value="CCG83988.1"/>
    <property type="molecule type" value="Genomic_DNA"/>
</dbReference>
<evidence type="ECO:0000256" key="3">
    <source>
        <dbReference type="ARBA" id="ARBA00005115"/>
    </source>
</evidence>
<keyword evidence="13" id="KW-0812">Transmembrane</keyword>
<evidence type="ECO:0000256" key="10">
    <source>
        <dbReference type="PIRSR" id="PIRSR600101-2"/>
    </source>
</evidence>
<keyword evidence="11" id="KW-0378">Hydrolase</keyword>
<evidence type="ECO:0000256" key="2">
    <source>
        <dbReference type="ARBA" id="ARBA00001089"/>
    </source>
</evidence>
<dbReference type="VEuPathDB" id="FungiDB:TAPDE_004342"/>
<reference evidence="14 15" key="1">
    <citation type="journal article" date="2013" name="MBio">
        <title>Genome sequencing of the plant pathogen Taphrina deformans, the causal agent of peach leaf curl.</title>
        <authorList>
            <person name="Cisse O.H."/>
            <person name="Almeida J.M.G.C.F."/>
            <person name="Fonseca A."/>
            <person name="Kumar A.A."/>
            <person name="Salojaervi J."/>
            <person name="Overmyer K."/>
            <person name="Hauser P.M."/>
            <person name="Pagni M."/>
        </authorList>
    </citation>
    <scope>NUCLEOTIDE SEQUENCE [LARGE SCALE GENOMIC DNA]</scope>
    <source>
        <strain evidence="15">PYCC 5710 / ATCC 11124 / CBS 356.35 / IMI 108563 / JCM 9778 / NBRC 8474</strain>
    </source>
</reference>
<dbReference type="FunFam" id="3.60.20.40:FF:000001">
    <property type="entry name" value="Gamma-glutamyltranspeptidase 1"/>
    <property type="match status" value="1"/>
</dbReference>
<comment type="catalytic activity">
    <reaction evidence="1 11">
        <text>an S-substituted glutathione + H2O = an S-substituted L-cysteinylglycine + L-glutamate</text>
        <dbReference type="Rhea" id="RHEA:59468"/>
        <dbReference type="ChEBI" id="CHEBI:15377"/>
        <dbReference type="ChEBI" id="CHEBI:29985"/>
        <dbReference type="ChEBI" id="CHEBI:90779"/>
        <dbReference type="ChEBI" id="CHEBI:143103"/>
        <dbReference type="EC" id="3.4.19.13"/>
    </reaction>
</comment>
<evidence type="ECO:0000256" key="11">
    <source>
        <dbReference type="RuleBase" id="RU368068"/>
    </source>
</evidence>
<dbReference type="Pfam" id="PF01019">
    <property type="entry name" value="G_glu_transpept"/>
    <property type="match status" value="1"/>
</dbReference>
<dbReference type="NCBIfam" id="TIGR00066">
    <property type="entry name" value="g_glut_trans"/>
    <property type="match status" value="1"/>
</dbReference>
<dbReference type="PRINTS" id="PR01210">
    <property type="entry name" value="GGTRANSPTASE"/>
</dbReference>
<feature type="transmembrane region" description="Helical" evidence="13">
    <location>
        <begin position="36"/>
        <end position="59"/>
    </location>
</feature>
<dbReference type="GO" id="GO:0000324">
    <property type="term" value="C:fungal-type vacuole"/>
    <property type="evidence" value="ECO:0007669"/>
    <property type="project" value="TreeGrafter"/>
</dbReference>
<protein>
    <recommendedName>
        <fullName evidence="11">Glutathione hydrolase</fullName>
        <ecNumber evidence="11">2.3.2.2</ecNumber>
        <ecNumber evidence="11">3.4.19.13</ecNumber>
    </recommendedName>
    <alternativeName>
        <fullName evidence="11">Gamma-glutamyltransferase</fullName>
    </alternativeName>
    <alternativeName>
        <fullName evidence="11">Gamma-glutamyltranspeptidase</fullName>
    </alternativeName>
</protein>
<comment type="function">
    <text evidence="11">Cleaves the gamma-glutamyl peptide bond of glutathione and glutathione conjugates.</text>
</comment>
<evidence type="ECO:0000256" key="5">
    <source>
        <dbReference type="ARBA" id="ARBA00023315"/>
    </source>
</evidence>
<evidence type="ECO:0000256" key="6">
    <source>
        <dbReference type="ARBA" id="ARBA00047169"/>
    </source>
</evidence>
<dbReference type="InterPro" id="IPR043138">
    <property type="entry name" value="GGT_lsub"/>
</dbReference>
<gene>
    <name evidence="14" type="ORF">TAPDE_004342</name>
</gene>
<comment type="caution">
    <text evidence="14">The sequence shown here is derived from an EMBL/GenBank/DDBJ whole genome shotgun (WGS) entry which is preliminary data.</text>
</comment>
<dbReference type="GO" id="GO:0103068">
    <property type="term" value="F:leukotriene C4 gamma-glutamyl transferase activity"/>
    <property type="evidence" value="ECO:0007669"/>
    <property type="project" value="UniProtKB-EC"/>
</dbReference>
<dbReference type="GO" id="GO:0005886">
    <property type="term" value="C:plasma membrane"/>
    <property type="evidence" value="ECO:0007669"/>
    <property type="project" value="TreeGrafter"/>
</dbReference>
<dbReference type="Gene3D" id="3.60.20.40">
    <property type="match status" value="1"/>
</dbReference>
<dbReference type="GO" id="GO:0006751">
    <property type="term" value="P:glutathione catabolic process"/>
    <property type="evidence" value="ECO:0007669"/>
    <property type="project" value="UniProtKB-UniRule"/>
</dbReference>
<dbReference type="PANTHER" id="PTHR11686:SF9">
    <property type="entry name" value="RE13973P"/>
    <property type="match status" value="1"/>
</dbReference>
<evidence type="ECO:0000256" key="8">
    <source>
        <dbReference type="ARBA" id="ARBA00060399"/>
    </source>
</evidence>
<sequence>MSQTPPEVREDEVPLLPGNTQKSPKSRLRQILNDRIRLIAAFLLALVLLVGAAAVYYFVRLRKTTRSGLAVGKNGAVATELRECSQLGLSILKAGGNAMDAAIASALCIGTTNAFSSGIGGGGFLIYKPANLSIPPKVINFRESAPAAATKNMYHGDESLAQRGGLSVSVPGEIRGYEIAHQMFGRLPWADLFRPNIEIARKGIPCPEELAARLQVYGQSFPKDPDWSPVYAPKGHLLKPGETLKRLNFADTLEKIARNGSAVFYEGEIAHSLVSHCQKHGGILTLEDMRDYEARVEDPLASTYRDLEILTCGAPSSGPVLIEALNILENYDMADIGPGPLGHHYLVESMKYMSAGRTELGDPFYLKRKDLARVAELQDKHFAASCAANISESQTFDWEHYNPKYDFTEDHGTTSLSVIDAEGNAVSITTTVNLIFGSGLMDPVTGIILNDEMDDHSIPGVTNAFGLRPSVLNYIEAGKRSMSSQTPTVVTRGNELLTLGGSGGSRIVTAILDAIVKRYDWSFDLFETIRQPRVHHQLLPNVVSAESTLDGRVKAGLLERGHVLELYSMGLPRSEIQAVEKKAGLVSAMSDARKRGQAAAY</sequence>
<keyword evidence="15" id="KW-1185">Reference proteome</keyword>
<evidence type="ECO:0000313" key="14">
    <source>
        <dbReference type="EMBL" id="CCG83988.1"/>
    </source>
</evidence>
<proteinExistence type="inferred from homology"/>
<feature type="region of interest" description="Disordered" evidence="12">
    <location>
        <begin position="1"/>
        <end position="23"/>
    </location>
</feature>
<evidence type="ECO:0000256" key="4">
    <source>
        <dbReference type="ARBA" id="ARBA00009381"/>
    </source>
</evidence>
<dbReference type="EC" id="3.4.19.13" evidence="11"/>
<dbReference type="Proteomes" id="UP000013776">
    <property type="component" value="Unassembled WGS sequence"/>
</dbReference>